<sequence>MTATRVFSLPPNDSQDPAQQFVSQNEIRGGGLSDIVESYGNSNEIPETPWLIQLNLEKPRHSTRCLGERTRLIKRMSDIIISASMLILLLPVMLLTAILVKLTSPGEAIFKQVRVGLDQRNRYKDRRKNDPTVPGPPDEKERRHPKNGRREELGYGKPFTLYKFRTMRQDAEKNGAQFTQENDPRITAIGGFLRRTRLDEFPQLWNVLKGEMSMVGPRPERPVFIEELSEKIPNYLERLGLKPGLTGVAQVVNGYDNDTEGFRRKVAFDLLYLQNCCFLNDCKILFRTIWVVVARKGI</sequence>
<keyword evidence="4" id="KW-0808">Transferase</keyword>
<organism evidence="4">
    <name type="scientific">hydrothermal vent metagenome</name>
    <dbReference type="NCBI Taxonomy" id="652676"/>
    <lineage>
        <taxon>unclassified sequences</taxon>
        <taxon>metagenomes</taxon>
        <taxon>ecological metagenomes</taxon>
    </lineage>
</organism>
<keyword evidence="2" id="KW-0472">Membrane</keyword>
<feature type="compositionally biased region" description="Basic and acidic residues" evidence="1">
    <location>
        <begin position="121"/>
        <end position="130"/>
    </location>
</feature>
<feature type="transmembrane region" description="Helical" evidence="2">
    <location>
        <begin position="79"/>
        <end position="100"/>
    </location>
</feature>
<evidence type="ECO:0000259" key="3">
    <source>
        <dbReference type="Pfam" id="PF02397"/>
    </source>
</evidence>
<gene>
    <name evidence="4" type="ORF">MNBD_PLANCTO02-2233</name>
</gene>
<dbReference type="EMBL" id="UOGL01000600">
    <property type="protein sequence ID" value="VAX41927.1"/>
    <property type="molecule type" value="Genomic_DNA"/>
</dbReference>
<feature type="domain" description="Bacterial sugar transferase" evidence="3">
    <location>
        <begin position="155"/>
        <end position="293"/>
    </location>
</feature>
<feature type="domain" description="Bacterial sugar transferase" evidence="3">
    <location>
        <begin position="74"/>
        <end position="120"/>
    </location>
</feature>
<keyword evidence="2" id="KW-1133">Transmembrane helix</keyword>
<proteinExistence type="predicted"/>
<dbReference type="GO" id="GO:0047360">
    <property type="term" value="F:undecaprenyl-phosphate galactose phosphotransferase activity"/>
    <property type="evidence" value="ECO:0007669"/>
    <property type="project" value="UniProtKB-EC"/>
</dbReference>
<name>A0A3B1E8S5_9ZZZZ</name>
<accession>A0A3B1E8S5</accession>
<evidence type="ECO:0000256" key="2">
    <source>
        <dbReference type="SAM" id="Phobius"/>
    </source>
</evidence>
<dbReference type="PANTHER" id="PTHR30576">
    <property type="entry name" value="COLANIC BIOSYNTHESIS UDP-GLUCOSE LIPID CARRIER TRANSFERASE"/>
    <property type="match status" value="1"/>
</dbReference>
<feature type="compositionally biased region" description="Basic and acidic residues" evidence="1">
    <location>
        <begin position="137"/>
        <end position="153"/>
    </location>
</feature>
<dbReference type="Pfam" id="PF02397">
    <property type="entry name" value="Bac_transf"/>
    <property type="match status" value="2"/>
</dbReference>
<dbReference type="EC" id="2.7.8.6" evidence="4"/>
<dbReference type="AlphaFoldDB" id="A0A3B1E8S5"/>
<evidence type="ECO:0000256" key="1">
    <source>
        <dbReference type="SAM" id="MobiDB-lite"/>
    </source>
</evidence>
<reference evidence="4" key="1">
    <citation type="submission" date="2018-06" db="EMBL/GenBank/DDBJ databases">
        <authorList>
            <person name="Zhirakovskaya E."/>
        </authorList>
    </citation>
    <scope>NUCLEOTIDE SEQUENCE</scope>
</reference>
<feature type="region of interest" description="Disordered" evidence="1">
    <location>
        <begin position="121"/>
        <end position="153"/>
    </location>
</feature>
<dbReference type="PANTHER" id="PTHR30576:SF0">
    <property type="entry name" value="UNDECAPRENYL-PHOSPHATE N-ACETYLGALACTOSAMINYL 1-PHOSPHATE TRANSFERASE-RELATED"/>
    <property type="match status" value="1"/>
</dbReference>
<protein>
    <submittedName>
        <fullName evidence="4">Undecaprenyl-phosphate galactosephosphotransferase</fullName>
        <ecNumber evidence="4">2.7.8.6</ecNumber>
    </submittedName>
</protein>
<dbReference type="InterPro" id="IPR003362">
    <property type="entry name" value="Bact_transf"/>
</dbReference>
<evidence type="ECO:0000313" key="4">
    <source>
        <dbReference type="EMBL" id="VAX41927.1"/>
    </source>
</evidence>
<keyword evidence="2" id="KW-0812">Transmembrane</keyword>